<dbReference type="Pfam" id="PF12359">
    <property type="entry name" value="DUF3645"/>
    <property type="match status" value="1"/>
</dbReference>
<gene>
    <name evidence="12" type="ORF">BJG266_LOCUS26955</name>
    <name evidence="11" type="ORF">QVE165_LOCUS19178</name>
</gene>
<proteinExistence type="predicted"/>
<dbReference type="Proteomes" id="UP000663877">
    <property type="component" value="Unassembled WGS sequence"/>
</dbReference>
<dbReference type="PANTHER" id="PTHR13367:SF33">
    <property type="entry name" value="P-LOOP CONTAINING NUCLEOSIDE TRIPHOSPHATE HYDROLASE PROTEIN"/>
    <property type="match status" value="1"/>
</dbReference>
<sequence length="3118" mass="363770">MDESILNHLFLPHDLPSSADDDFLSQCDHQNEYLLLECMKEYLVSFASTQTNNILPIFRTLTDCIQLWSTLQNHQTTSVPDLQAAIKQLPLGHFLPLYFHAQNAAILIEIDENNANQPLISSWQVLLPSAEITSSVVPHLSCFPVTTYRLNDRSQLSSKGHCELLMDFMTNTIEYSKSHKASREVSEIREVPESHYVCQWWIQQFQGINIENNSDRSYQFKKKHRDHIRWNNALLPFRRSGLWMTIKVVLHTILTKRLEYDGTIVYKLLITHFLTYVISSKSCSTDLLVHCIRKIVRRLNKFEGLSFPINANNVKEWIQFMKQVIKTNIDRIFPKSDWYKSMQMSEKKNHIISMTNIELDRPEIYQHFCLHLKAYLNNQNSSETLKHFSGINTCDDSTNVNQADYIPSYDVLTKQRNYTIGIALTYLEIWVELRLEQWINRPSPYINGKNCFEILLGFYEEYQNAALCHYWSKNGPTDPVGYSRFIVTSLTIIRSIHKKLCNDPRFKRLELHSIRIPNLIDLFELLVIPHREDMIRARSLYHYFKAFSTKQYPDLLSNIEHSSAFGVSFADLIPEMNTSIRKIRAQAEQDKQQKIWEVNNAKKRYTQLINSVSSLSCSCDYKYGRRITCHKCQIREEANNIQVKVFECPIPSTHESALAVIFELQMPIEIRCYRDILWQFTNRPYPHPQHNMYEWLTVPPHDNKLRPFYTGSNNCKVKLVSSTKSVTQTHYSYPPSISSAPVKDFLFENSLQVQISPTKPIEFEDERRILTPQLDHPDYKPLQFTLNTTQFLQNHVIARLSDCSAKLKPTQFVEFGSFRSGHRLQWWNLLTIFEMDSLSIAEESVAILIIHSILQYGPLIADSDISSNSWCPESHQQLLEDHFVDEFLSRLDHHLNDCELNWQNELVLVVITMITMRILTICNTTRKDKVANLAIKCRKTGEKWIDLISKCIQTISPSVFNEVEKLRLKMVNIGISCLLTFSTHQDRINCLLSSDEHVISLLQAATTVHDNIILNKNQSNMSTFMRNMMRFSEHVLVVVQPTLAEFLKNTSCQSLNEFSATYWAVIKRNGYMNGQWKKRKTDSYDGWYDCQYGSRYISIDCIRGKFLVDGMTIGFLPETITSNELFLRVFGYHIFEVQAAEAPNTYITKHSYHGNGRVQYEFHFNDQTKHLIITERHIQVDNGFAFQLIPHGCFITELPDMFVSNYSHWWNAKDQILEFRPIRFKEADFLDNKPYILSMNTGRVTCTETTNKQILVNQSSTFFQSLFNHYFIRLDNKPYVYMMKDSTSKSNSIIHIHLSRLGIAFKYDASSNIITSREYSDMCVEENQWVGTLTGLQSGLLLSPSPVNNQRLENYPYRKLIVPFGEVHSAETSVNHQTVTIQRISTNPFLHQYFVFIINDRLKILQSTDSPTGWLYLALLHAMTSHPLPDEYTEMTGMERAFQLLNSAGCWSDQPFDGLSLNILGQIGGISPNVDYYPKHITSMERIDWNIEGMPYSIQHFGYYLLAKRLIETSQRLNFMHSSSKFDEIPKIFDEKTTNESLLKKLYWDYRDSYNPLARLPAEIETDIHYHSEPYQSSLEHCPRVTNYNTVRLIDDLYKDGEVNLIDCSKQNWLPLSQWLNDDNRLKNVWIGLLKLTDRLKREALGTATDDIQSFEVLLDFLHYISDKCETKPFYLQMLKTALQMPDILSTSVDFPRFIRYSNIEEITFITERLNISSYYNSGEQRRAVAEIQNCFSRDSSYEDSNKLLNSNEVSRINQLLTNWQNNRKLRTFLELVQYRIFAVPIQQFNIKVLYYPQQFTVELSKDHYAIQLRLVNTPIDQELLSSAQQKFHYSNTDNFNNSSVSQKTIDDKNTFPQDIFTSAINEDNPVSEIANYFKNQLFQSWKKLLLDKQTLRENPSIEKITGVLNALRNESSKSWNELTKSITLSNEQLFETGLVLRITPPTLISLFQHKIANFNWTTDQHTLLGGILVNWTLEQQLERALHFAIHDKREDFKKEISNIPHINWIPSEHVPWLILELEMNMTIREIQIRVARHMMYPNEIINDNTVKSIVMQMNMGEGKTSVILPMLALSLSSSNSSLVRIIVLKSLFPTNYQSLKYKLGGLLNRRIFSFTCRRDMNFNYQQIQQVDNRLQQGLKNCDVILTSPEDILSFDLLTIDKCRRNEFDIGRSMLKIQRWLKTYARDVLDESDEILHVKYQLIYTVGGQTQVDAGAERWKTIQLILELVKKHAEEIAKRFSEEVCYKPTERKSAFPQLRLQSHHPFLSLCQKIANDWINTRNYRNEDKKIIVSFILETNSSADRLIDKFPPSDIQLFLIIRGLLCSEVLLVALKKRHRVNYGVNSNLSFNRLMAVPFRAKDVVADKTEFGHPDVALVLTHLSYYYSGLNNEQLTQCLNRLSEEETDPASIYDEWILYGKEDDIPTNIKQWKGVNIKDYQQRTCYLFPTLQYNILVINYFLNHFVFPREAKQFPHKLVASAWDLSSSARSKIITGFSGTNDTQLLLPVHIRQYDLPELEKTDAIVVNNLLQPENKSYQYFPVNASSNEILNLIVSYKERINVILDVGALFIDGTNRDIAIKWLDLSDKKMIDYTVYFDSDSIVVCDRQLHHHRFETSPASERLDRCVFYLDEIHTRGTDFKFPKGFRAAVTLGNGLTKDRFVQACMRMRKLGDGHSLTFWSSYEVHQQIIRLKRDRSLKNQDKNTDDFINLIDILRWVYENTIQSTWDGLHHWAAQSLSFQRKVAAFREIQWDDYEQLFSDAMMEELAKECLEPEIIELIHMYGACKVLQTVSEIHSARCQQTNYHLSTEICDPVLKRLQDYGGQKQRLSQLLDEEQQRELEQELEEERQLARPPPVEPCEPTLYEEIKRLCDINSKKMNLSQFPLVFQPLTFAFTDTTFYNDCQPNSWRQNLWVSTEFQRVILTKGESLNPFLRSPRWAVVYRNQHIIFISAYEANWLIHHLKSNKSSVTTLRLLLPRIKRIQSIFFNTPTLTIPPSIPPYNNTNIYCMPLEWLVQLFVFNGTLYFETINEQTAFCQCLGLCPKPRTQTEETAFEKGWIAVDGFVSRPKCRQHLRMNQVQFNSNPLKFVKHIIENRNNSHAAVTSHVGSIILNSLKLF</sequence>
<evidence type="ECO:0000256" key="5">
    <source>
        <dbReference type="ARBA" id="ARBA00022801"/>
    </source>
</evidence>
<dbReference type="SUPFAM" id="SSF52540">
    <property type="entry name" value="P-loop containing nucleoside triphosphate hydrolases"/>
    <property type="match status" value="1"/>
</dbReference>
<evidence type="ECO:0000256" key="6">
    <source>
        <dbReference type="ARBA" id="ARBA00022807"/>
    </source>
</evidence>
<accession>A0A814MN11</accession>
<dbReference type="Pfam" id="PF20255">
    <property type="entry name" value="DUF6606"/>
    <property type="match status" value="1"/>
</dbReference>
<dbReference type="PANTHER" id="PTHR13367">
    <property type="entry name" value="UBIQUITIN THIOESTERASE"/>
    <property type="match status" value="1"/>
</dbReference>
<evidence type="ECO:0000256" key="1">
    <source>
        <dbReference type="ARBA" id="ARBA00000707"/>
    </source>
</evidence>
<evidence type="ECO:0000256" key="7">
    <source>
        <dbReference type="SAM" id="Coils"/>
    </source>
</evidence>
<dbReference type="EMBL" id="CAJNOI010000236">
    <property type="protein sequence ID" value="CAF1201938.1"/>
    <property type="molecule type" value="Genomic_DNA"/>
</dbReference>
<dbReference type="GO" id="GO:0004843">
    <property type="term" value="F:cysteine-type deubiquitinase activity"/>
    <property type="evidence" value="ECO:0007669"/>
    <property type="project" value="UniProtKB-EC"/>
</dbReference>
<dbReference type="InterPro" id="IPR022105">
    <property type="entry name" value="DUF3645"/>
</dbReference>
<keyword evidence="3" id="KW-0645">Protease</keyword>
<protein>
    <recommendedName>
        <fullName evidence="2">ubiquitinyl hydrolase 1</fullName>
        <ecNumber evidence="2">3.4.19.12</ecNumber>
    </recommendedName>
</protein>
<keyword evidence="5" id="KW-0378">Hydrolase</keyword>
<dbReference type="InterPro" id="IPR046541">
    <property type="entry name" value="DUF6606"/>
</dbReference>
<feature type="domain" description="DUF3638" evidence="8">
    <location>
        <begin position="2006"/>
        <end position="2236"/>
    </location>
</feature>
<dbReference type="OrthoDB" id="9991011at2759"/>
<feature type="domain" description="DUF3645" evidence="9">
    <location>
        <begin position="2351"/>
        <end position="2379"/>
    </location>
</feature>
<dbReference type="InterPro" id="IPR022099">
    <property type="entry name" value="DUF3638"/>
</dbReference>
<evidence type="ECO:0000256" key="4">
    <source>
        <dbReference type="ARBA" id="ARBA00022786"/>
    </source>
</evidence>
<keyword evidence="13" id="KW-1185">Reference proteome</keyword>
<feature type="domain" description="DUF6606" evidence="10">
    <location>
        <begin position="5"/>
        <end position="278"/>
    </location>
</feature>
<organism evidence="11 13">
    <name type="scientific">Adineta steineri</name>
    <dbReference type="NCBI Taxonomy" id="433720"/>
    <lineage>
        <taxon>Eukaryota</taxon>
        <taxon>Metazoa</taxon>
        <taxon>Spiralia</taxon>
        <taxon>Gnathifera</taxon>
        <taxon>Rotifera</taxon>
        <taxon>Eurotatoria</taxon>
        <taxon>Bdelloidea</taxon>
        <taxon>Adinetida</taxon>
        <taxon>Adinetidae</taxon>
        <taxon>Adineta</taxon>
    </lineage>
</organism>
<keyword evidence="4" id="KW-0833">Ubl conjugation pathway</keyword>
<dbReference type="Pfam" id="PF12340">
    <property type="entry name" value="DUF3638"/>
    <property type="match status" value="1"/>
</dbReference>
<name>A0A814MN11_9BILA</name>
<dbReference type="InterPro" id="IPR051346">
    <property type="entry name" value="OTU_Deubiquitinase"/>
</dbReference>
<comment type="catalytic activity">
    <reaction evidence="1">
        <text>Thiol-dependent hydrolysis of ester, thioester, amide, peptide and isopeptide bonds formed by the C-terminal Gly of ubiquitin (a 76-residue protein attached to proteins as an intracellular targeting signal).</text>
        <dbReference type="EC" id="3.4.19.12"/>
    </reaction>
</comment>
<evidence type="ECO:0000256" key="2">
    <source>
        <dbReference type="ARBA" id="ARBA00012759"/>
    </source>
</evidence>
<evidence type="ECO:0000256" key="3">
    <source>
        <dbReference type="ARBA" id="ARBA00022670"/>
    </source>
</evidence>
<feature type="coiled-coil region" evidence="7">
    <location>
        <begin position="2818"/>
        <end position="2845"/>
    </location>
</feature>
<keyword evidence="7" id="KW-0175">Coiled coil</keyword>
<dbReference type="GO" id="GO:0006508">
    <property type="term" value="P:proteolysis"/>
    <property type="evidence" value="ECO:0007669"/>
    <property type="project" value="UniProtKB-KW"/>
</dbReference>
<comment type="caution">
    <text evidence="11">The sequence shown here is derived from an EMBL/GenBank/DDBJ whole genome shotgun (WGS) entry which is preliminary data.</text>
</comment>
<evidence type="ECO:0000313" key="11">
    <source>
        <dbReference type="EMBL" id="CAF1080127.1"/>
    </source>
</evidence>
<evidence type="ECO:0000313" key="12">
    <source>
        <dbReference type="EMBL" id="CAF1201938.1"/>
    </source>
</evidence>
<keyword evidence="6" id="KW-0788">Thiol protease</keyword>
<evidence type="ECO:0000313" key="13">
    <source>
        <dbReference type="Proteomes" id="UP000663832"/>
    </source>
</evidence>
<dbReference type="InterPro" id="IPR027417">
    <property type="entry name" value="P-loop_NTPase"/>
</dbReference>
<dbReference type="EMBL" id="CAJNOM010000116">
    <property type="protein sequence ID" value="CAF1080127.1"/>
    <property type="molecule type" value="Genomic_DNA"/>
</dbReference>
<evidence type="ECO:0000259" key="8">
    <source>
        <dbReference type="Pfam" id="PF12340"/>
    </source>
</evidence>
<evidence type="ECO:0000259" key="10">
    <source>
        <dbReference type="Pfam" id="PF20255"/>
    </source>
</evidence>
<dbReference type="Proteomes" id="UP000663832">
    <property type="component" value="Unassembled WGS sequence"/>
</dbReference>
<evidence type="ECO:0000259" key="9">
    <source>
        <dbReference type="Pfam" id="PF12359"/>
    </source>
</evidence>
<reference evidence="11" key="1">
    <citation type="submission" date="2021-02" db="EMBL/GenBank/DDBJ databases">
        <authorList>
            <person name="Nowell W R."/>
        </authorList>
    </citation>
    <scope>NUCLEOTIDE SEQUENCE</scope>
</reference>
<dbReference type="EC" id="3.4.19.12" evidence="2"/>